<keyword evidence="2" id="KW-0472">Membrane</keyword>
<feature type="transmembrane region" description="Helical" evidence="2">
    <location>
        <begin position="98"/>
        <end position="116"/>
    </location>
</feature>
<gene>
    <name evidence="3" type="ORF">AURMO_00745</name>
</gene>
<evidence type="ECO:0000256" key="1">
    <source>
        <dbReference type="SAM" id="MobiDB-lite"/>
    </source>
</evidence>
<proteinExistence type="predicted"/>
<reference evidence="3 4" key="1">
    <citation type="submission" date="2017-10" db="EMBL/GenBank/DDBJ databases">
        <title>Genome of an Actinobacterium that displays light-enhanced growth.</title>
        <authorList>
            <person name="Maresca J.A."/>
            <person name="Hempel P."/>
            <person name="Shevchenko O."/>
            <person name="Miller K.J."/>
            <person name="Hahn M.W."/>
        </authorList>
    </citation>
    <scope>NUCLEOTIDE SEQUENCE [LARGE SCALE GENOMIC DNA]</scope>
    <source>
        <strain evidence="3 4">MWH-Mo1</strain>
    </source>
</reference>
<evidence type="ECO:0000256" key="2">
    <source>
        <dbReference type="SAM" id="Phobius"/>
    </source>
</evidence>
<dbReference type="Proteomes" id="UP000246894">
    <property type="component" value="Chromosome"/>
</dbReference>
<keyword evidence="4" id="KW-1185">Reference proteome</keyword>
<protein>
    <submittedName>
        <fullName evidence="3">Uncharacterized protein</fullName>
    </submittedName>
</protein>
<accession>A0A2Z3S1V0</accession>
<keyword evidence="2" id="KW-0812">Transmembrane</keyword>
<evidence type="ECO:0000313" key="4">
    <source>
        <dbReference type="Proteomes" id="UP000246894"/>
    </source>
</evidence>
<keyword evidence="2" id="KW-1133">Transmembrane helix</keyword>
<dbReference type="KEGG" id="aum:AURMO_00745"/>
<sequence>MMHGTAHIDGVPVEHVLTVCSRPEKYCDVGRNADGDLVWISKKEDLVTSIPPLVTVLEPVLEYDPEVQPPELDSEHELGERRSLVLALTERISQRKRLMIVSGFVSALLVFLGLSLTSQTSKNGGSLEQLATPGSSETPVLVDQPTKPTEAAIDFVVSGKVPGVVIPENASRDSLQATVVSTSGEIVLVDVQAQLNDGLTTFATLLLQKKGTAWRIREVFDPR</sequence>
<dbReference type="AlphaFoldDB" id="A0A2Z3S1V0"/>
<name>A0A2Z3S1V0_9MICO</name>
<feature type="region of interest" description="Disordered" evidence="1">
    <location>
        <begin position="123"/>
        <end position="143"/>
    </location>
</feature>
<organism evidence="3 4">
    <name type="scientific">Aurantimicrobium photophilum</name>
    <dbReference type="NCBI Taxonomy" id="1987356"/>
    <lineage>
        <taxon>Bacteria</taxon>
        <taxon>Bacillati</taxon>
        <taxon>Actinomycetota</taxon>
        <taxon>Actinomycetes</taxon>
        <taxon>Micrococcales</taxon>
        <taxon>Microbacteriaceae</taxon>
        <taxon>Aurantimicrobium</taxon>
    </lineage>
</organism>
<evidence type="ECO:0000313" key="3">
    <source>
        <dbReference type="EMBL" id="AWR21353.1"/>
    </source>
</evidence>
<dbReference type="EMBL" id="CP023994">
    <property type="protein sequence ID" value="AWR21353.1"/>
    <property type="molecule type" value="Genomic_DNA"/>
</dbReference>